<evidence type="ECO:0000256" key="7">
    <source>
        <dbReference type="SAM" id="SignalP"/>
    </source>
</evidence>
<dbReference type="InterPro" id="IPR001179">
    <property type="entry name" value="PPIase_FKBP_dom"/>
</dbReference>
<dbReference type="PANTHER" id="PTHR43811:SF23">
    <property type="entry name" value="FKBP-TYPE 22 KDA PEPTIDYL-PROLYL CIS-TRANS ISOMERASE"/>
    <property type="match status" value="1"/>
</dbReference>
<dbReference type="AlphaFoldDB" id="A0A3B7RTD2"/>
<evidence type="ECO:0000256" key="1">
    <source>
        <dbReference type="ARBA" id="ARBA00000971"/>
    </source>
</evidence>
<proteinExistence type="inferred from homology"/>
<feature type="signal peptide" evidence="7">
    <location>
        <begin position="1"/>
        <end position="20"/>
    </location>
</feature>
<evidence type="ECO:0000256" key="3">
    <source>
        <dbReference type="ARBA" id="ARBA00023110"/>
    </source>
</evidence>
<feature type="chain" id="PRO_5017786862" description="Peptidyl-prolyl cis-trans isomerase" evidence="7">
    <location>
        <begin position="21"/>
        <end position="146"/>
    </location>
</feature>
<evidence type="ECO:0000256" key="5">
    <source>
        <dbReference type="PROSITE-ProRule" id="PRU00277"/>
    </source>
</evidence>
<comment type="similarity">
    <text evidence="2 6">Belongs to the FKBP-type PPIase family.</text>
</comment>
<dbReference type="GO" id="GO:0003755">
    <property type="term" value="F:peptidyl-prolyl cis-trans isomerase activity"/>
    <property type="evidence" value="ECO:0007669"/>
    <property type="project" value="UniProtKB-UniRule"/>
</dbReference>
<name>A0A3B7RTD2_9BACT</name>
<protein>
    <recommendedName>
        <fullName evidence="6">Peptidyl-prolyl cis-trans isomerase</fullName>
        <ecNumber evidence="6">5.2.1.8</ecNumber>
    </recommendedName>
</protein>
<dbReference type="InterPro" id="IPR046357">
    <property type="entry name" value="PPIase_dom_sf"/>
</dbReference>
<evidence type="ECO:0000259" key="8">
    <source>
        <dbReference type="PROSITE" id="PS50059"/>
    </source>
</evidence>
<organism evidence="9 10">
    <name type="scientific">Hymenobacter oligotrophus</name>
    <dbReference type="NCBI Taxonomy" id="2319843"/>
    <lineage>
        <taxon>Bacteria</taxon>
        <taxon>Pseudomonadati</taxon>
        <taxon>Bacteroidota</taxon>
        <taxon>Cytophagia</taxon>
        <taxon>Cytophagales</taxon>
        <taxon>Hymenobacteraceae</taxon>
        <taxon>Hymenobacter</taxon>
    </lineage>
</organism>
<feature type="domain" description="PPIase FKBP-type" evidence="8">
    <location>
        <begin position="51"/>
        <end position="146"/>
    </location>
</feature>
<dbReference type="EC" id="5.2.1.8" evidence="6"/>
<dbReference type="Pfam" id="PF00254">
    <property type="entry name" value="FKBP_C"/>
    <property type="match status" value="1"/>
</dbReference>
<dbReference type="RefSeq" id="WP_119444986.1">
    <property type="nucleotide sequence ID" value="NZ_CP032317.1"/>
</dbReference>
<sequence>MLRIAFFSALLASLPALGIAAAPPAADTLRTPGGVRYVLRQPGQGKPAGPAAAVRVNYTGFLPNGKFFDSSATDGRPIRVKLGKHEVIEGWEELLPLLPEGARVWARIPAGLAYGPKGARDPDDDSKYRVPPNTDLVFELEIVRIN</sequence>
<keyword evidence="3 5" id="KW-0697">Rotamase</keyword>
<dbReference type="SUPFAM" id="SSF54534">
    <property type="entry name" value="FKBP-like"/>
    <property type="match status" value="1"/>
</dbReference>
<evidence type="ECO:0000313" key="10">
    <source>
        <dbReference type="Proteomes" id="UP000262802"/>
    </source>
</evidence>
<dbReference type="Proteomes" id="UP000262802">
    <property type="component" value="Chromosome"/>
</dbReference>
<reference evidence="9 10" key="1">
    <citation type="submission" date="2018-09" db="EMBL/GenBank/DDBJ databases">
        <title>Hymenobacter medium sp. nov., isolated from R2A medium.</title>
        <authorList>
            <person name="Yingchao G."/>
        </authorList>
    </citation>
    <scope>NUCLEOTIDE SEQUENCE [LARGE SCALE GENOMIC DNA]</scope>
    <source>
        <strain evidence="10">sh-6</strain>
    </source>
</reference>
<dbReference type="PROSITE" id="PS50059">
    <property type="entry name" value="FKBP_PPIASE"/>
    <property type="match status" value="1"/>
</dbReference>
<keyword evidence="4 5" id="KW-0413">Isomerase</keyword>
<evidence type="ECO:0000256" key="4">
    <source>
        <dbReference type="ARBA" id="ARBA00023235"/>
    </source>
</evidence>
<accession>A0A3B7RTD2</accession>
<dbReference type="OrthoDB" id="9814548at2"/>
<dbReference type="EMBL" id="CP032317">
    <property type="protein sequence ID" value="AYA37417.1"/>
    <property type="molecule type" value="Genomic_DNA"/>
</dbReference>
<evidence type="ECO:0000256" key="6">
    <source>
        <dbReference type="RuleBase" id="RU003915"/>
    </source>
</evidence>
<gene>
    <name evidence="9" type="ORF">D3Y59_10340</name>
</gene>
<dbReference type="Gene3D" id="3.10.50.40">
    <property type="match status" value="1"/>
</dbReference>
<dbReference type="PANTHER" id="PTHR43811">
    <property type="entry name" value="FKBP-TYPE PEPTIDYL-PROLYL CIS-TRANS ISOMERASE FKPA"/>
    <property type="match status" value="1"/>
</dbReference>
<evidence type="ECO:0000256" key="2">
    <source>
        <dbReference type="ARBA" id="ARBA00006577"/>
    </source>
</evidence>
<comment type="catalytic activity">
    <reaction evidence="1 5 6">
        <text>[protein]-peptidylproline (omega=180) = [protein]-peptidylproline (omega=0)</text>
        <dbReference type="Rhea" id="RHEA:16237"/>
        <dbReference type="Rhea" id="RHEA-COMP:10747"/>
        <dbReference type="Rhea" id="RHEA-COMP:10748"/>
        <dbReference type="ChEBI" id="CHEBI:83833"/>
        <dbReference type="ChEBI" id="CHEBI:83834"/>
        <dbReference type="EC" id="5.2.1.8"/>
    </reaction>
</comment>
<keyword evidence="7" id="KW-0732">Signal</keyword>
<evidence type="ECO:0000313" key="9">
    <source>
        <dbReference type="EMBL" id="AYA37417.1"/>
    </source>
</evidence>
<keyword evidence="10" id="KW-1185">Reference proteome</keyword>
<dbReference type="KEGG" id="hyh:D3Y59_10340"/>